<feature type="region of interest" description="Disordered" evidence="1">
    <location>
        <begin position="177"/>
        <end position="197"/>
    </location>
</feature>
<comment type="caution">
    <text evidence="3">The sequence shown here is derived from an EMBL/GenBank/DDBJ whole genome shotgun (WGS) entry which is preliminary data.</text>
</comment>
<dbReference type="Proteomes" id="UP000326759">
    <property type="component" value="Unassembled WGS sequence"/>
</dbReference>
<evidence type="ECO:0000313" key="4">
    <source>
        <dbReference type="Proteomes" id="UP000326759"/>
    </source>
</evidence>
<feature type="region of interest" description="Disordered" evidence="1">
    <location>
        <begin position="298"/>
        <end position="321"/>
    </location>
</feature>
<feature type="compositionally biased region" description="Basic and acidic residues" evidence="1">
    <location>
        <begin position="621"/>
        <end position="642"/>
    </location>
</feature>
<proteinExistence type="predicted"/>
<dbReference type="OrthoDB" id="8951118at2759"/>
<evidence type="ECO:0000256" key="2">
    <source>
        <dbReference type="SAM" id="Phobius"/>
    </source>
</evidence>
<keyword evidence="4" id="KW-1185">Reference proteome</keyword>
<organism evidence="3 4">
    <name type="scientific">Armadillidium nasatum</name>
    <dbReference type="NCBI Taxonomy" id="96803"/>
    <lineage>
        <taxon>Eukaryota</taxon>
        <taxon>Metazoa</taxon>
        <taxon>Ecdysozoa</taxon>
        <taxon>Arthropoda</taxon>
        <taxon>Crustacea</taxon>
        <taxon>Multicrustacea</taxon>
        <taxon>Malacostraca</taxon>
        <taxon>Eumalacostraca</taxon>
        <taxon>Peracarida</taxon>
        <taxon>Isopoda</taxon>
        <taxon>Oniscidea</taxon>
        <taxon>Crinocheta</taxon>
        <taxon>Armadillidiidae</taxon>
        <taxon>Armadillidium</taxon>
    </lineage>
</organism>
<feature type="region of interest" description="Disordered" evidence="1">
    <location>
        <begin position="361"/>
        <end position="420"/>
    </location>
</feature>
<feature type="compositionally biased region" description="Basic and acidic residues" evidence="1">
    <location>
        <begin position="361"/>
        <end position="371"/>
    </location>
</feature>
<feature type="compositionally biased region" description="Basic and acidic residues" evidence="1">
    <location>
        <begin position="395"/>
        <end position="420"/>
    </location>
</feature>
<feature type="compositionally biased region" description="Basic and acidic residues" evidence="1">
    <location>
        <begin position="186"/>
        <end position="197"/>
    </location>
</feature>
<feature type="transmembrane region" description="Helical" evidence="2">
    <location>
        <begin position="27"/>
        <end position="45"/>
    </location>
</feature>
<feature type="compositionally biased region" description="Low complexity" evidence="1">
    <location>
        <begin position="240"/>
        <end position="261"/>
    </location>
</feature>
<sequence>MRASSSVMLFECILEVASSAAFLYNDFMVILLAYVYAMQFITLYLKGKMDTRKRRKEGGTSQSLVFESLHSLPKRAKVHAQRKFAQGTQPNSPAVTPVKEFRELRDRIVPTECRTRLNLTTQSVITTHQQQSIVPSLTSSLARPKTEDFLTFLCFRRTALLPPELEFFETPQLLENSVDSHGITPPHDDKSSKSFKKKEDFGFENDKKAGGVFRDSFKKNIEQEENEIQTPLPSPRVTRSSASLTPTPSFLSSPPSSDCSPQDMNSKRKLTRKQILLKKAMLIKKSNTLNARRHCVRLRGKSSKRRSIITRANSTSERSPSLNLVERKNNAKRLFMKRNKEQLSRILKRLGTPLILSPSEKGRVTRSRIEVSEEAEKDDFTKNQKLKPSNADEVLDIKETKPLMEEGSDGNKKPQKESEKIEVLQEKCKNTSPRQSLKLLKNLSCKEVLRKRKLNLGDKRVTRRLIYNKEKKVEVNEAETVAETTMKLRCTRSVSDALISETKSSVGTKNIVPERSKSTDSRSSESSRKNMRDKPLYNETVEEPEPPSLRNRPSRKTKRVAEVYLELISQRLAKESQKGHDLSDEDIEEDNISISSIKELKTLSKTPKNKELNVEKCVQELVERHQGKEPKVSTSDSKEKEPQNNTTKSASVKQNLNQAQNPVQNPQSTDDSRRMELRSSDVIFDSIVNYEENNSTNSKKKTISNTLSLKKSRSSKSSDSDSPPVLGKRRESVLSRLGRGSKSPKQITPVHNEKSPVVLRSSSHSPSPQSQRKNCRACFP</sequence>
<feature type="compositionally biased region" description="Basic and acidic residues" evidence="1">
    <location>
        <begin position="512"/>
        <end position="536"/>
    </location>
</feature>
<keyword evidence="2" id="KW-0472">Membrane</keyword>
<keyword evidence="2" id="KW-0812">Transmembrane</keyword>
<dbReference type="AlphaFoldDB" id="A0A5N5SU00"/>
<accession>A0A5N5SU00</accession>
<feature type="region of interest" description="Disordered" evidence="1">
    <location>
        <begin position="694"/>
        <end position="780"/>
    </location>
</feature>
<feature type="compositionally biased region" description="Basic residues" evidence="1">
    <location>
        <begin position="298"/>
        <end position="308"/>
    </location>
</feature>
<keyword evidence="2" id="KW-1133">Transmembrane helix</keyword>
<feature type="region of interest" description="Disordered" evidence="1">
    <location>
        <begin position="224"/>
        <end position="268"/>
    </location>
</feature>
<evidence type="ECO:0000256" key="1">
    <source>
        <dbReference type="SAM" id="MobiDB-lite"/>
    </source>
</evidence>
<gene>
    <name evidence="3" type="ORF">Anas_07426</name>
</gene>
<evidence type="ECO:0000313" key="3">
    <source>
        <dbReference type="EMBL" id="KAB7497487.1"/>
    </source>
</evidence>
<dbReference type="EMBL" id="SEYY01020219">
    <property type="protein sequence ID" value="KAB7497487.1"/>
    <property type="molecule type" value="Genomic_DNA"/>
</dbReference>
<protein>
    <submittedName>
        <fullName evidence="3">Uncharacterized protein</fullName>
    </submittedName>
</protein>
<feature type="region of interest" description="Disordered" evidence="1">
    <location>
        <begin position="621"/>
        <end position="674"/>
    </location>
</feature>
<feature type="compositionally biased region" description="Low complexity" evidence="1">
    <location>
        <begin position="755"/>
        <end position="772"/>
    </location>
</feature>
<feature type="compositionally biased region" description="Polar residues" evidence="1">
    <location>
        <begin position="643"/>
        <end position="669"/>
    </location>
</feature>
<reference evidence="3 4" key="1">
    <citation type="journal article" date="2019" name="PLoS Biol.">
        <title>Sex chromosomes control vertical transmission of feminizing Wolbachia symbionts in an isopod.</title>
        <authorList>
            <person name="Becking T."/>
            <person name="Chebbi M.A."/>
            <person name="Giraud I."/>
            <person name="Moumen B."/>
            <person name="Laverre T."/>
            <person name="Caubet Y."/>
            <person name="Peccoud J."/>
            <person name="Gilbert C."/>
            <person name="Cordaux R."/>
        </authorList>
    </citation>
    <scope>NUCLEOTIDE SEQUENCE [LARGE SCALE GENOMIC DNA]</scope>
    <source>
        <strain evidence="3">ANa2</strain>
        <tissue evidence="3">Whole body excluding digestive tract and cuticle</tissue>
    </source>
</reference>
<name>A0A5N5SU00_9CRUS</name>
<feature type="compositionally biased region" description="Polar residues" evidence="1">
    <location>
        <begin position="310"/>
        <end position="321"/>
    </location>
</feature>
<feature type="region of interest" description="Disordered" evidence="1">
    <location>
        <begin position="501"/>
        <end position="557"/>
    </location>
</feature>